<dbReference type="EMBL" id="MU853972">
    <property type="protein sequence ID" value="KAK3934635.1"/>
    <property type="molecule type" value="Genomic_DNA"/>
</dbReference>
<feature type="signal peptide" evidence="2">
    <location>
        <begin position="1"/>
        <end position="21"/>
    </location>
</feature>
<evidence type="ECO:0000256" key="1">
    <source>
        <dbReference type="SAM" id="MobiDB-lite"/>
    </source>
</evidence>
<reference evidence="4" key="1">
    <citation type="journal article" date="2023" name="Mol. Phylogenet. Evol.">
        <title>Genome-scale phylogeny and comparative genomics of the fungal order Sordariales.</title>
        <authorList>
            <person name="Hensen N."/>
            <person name="Bonometti L."/>
            <person name="Westerberg I."/>
            <person name="Brannstrom I.O."/>
            <person name="Guillou S."/>
            <person name="Cros-Aarteil S."/>
            <person name="Calhoun S."/>
            <person name="Haridas S."/>
            <person name="Kuo A."/>
            <person name="Mondo S."/>
            <person name="Pangilinan J."/>
            <person name="Riley R."/>
            <person name="LaButti K."/>
            <person name="Andreopoulos B."/>
            <person name="Lipzen A."/>
            <person name="Chen C."/>
            <person name="Yan M."/>
            <person name="Daum C."/>
            <person name="Ng V."/>
            <person name="Clum A."/>
            <person name="Steindorff A."/>
            <person name="Ohm R.A."/>
            <person name="Martin F."/>
            <person name="Silar P."/>
            <person name="Natvig D.O."/>
            <person name="Lalanne C."/>
            <person name="Gautier V."/>
            <person name="Ament-Velasquez S.L."/>
            <person name="Kruys A."/>
            <person name="Hutchinson M.I."/>
            <person name="Powell A.J."/>
            <person name="Barry K."/>
            <person name="Miller A.N."/>
            <person name="Grigoriev I.V."/>
            <person name="Debuchy R."/>
            <person name="Gladieux P."/>
            <person name="Hiltunen Thoren M."/>
            <person name="Johannesson H."/>
        </authorList>
    </citation>
    <scope>NUCLEOTIDE SEQUENCE [LARGE SCALE GENOMIC DNA]</scope>
    <source>
        <strain evidence="4">CBS 340.73</strain>
    </source>
</reference>
<feature type="region of interest" description="Disordered" evidence="1">
    <location>
        <begin position="619"/>
        <end position="659"/>
    </location>
</feature>
<keyword evidence="2" id="KW-0732">Signal</keyword>
<evidence type="ECO:0000256" key="2">
    <source>
        <dbReference type="SAM" id="SignalP"/>
    </source>
</evidence>
<keyword evidence="4" id="KW-1185">Reference proteome</keyword>
<comment type="caution">
    <text evidence="3">The sequence shown here is derived from an EMBL/GenBank/DDBJ whole genome shotgun (WGS) entry which is preliminary data.</text>
</comment>
<feature type="compositionally biased region" description="Low complexity" evidence="1">
    <location>
        <begin position="184"/>
        <end position="213"/>
    </location>
</feature>
<feature type="chain" id="PRO_5042896856" evidence="2">
    <location>
        <begin position="22"/>
        <end position="659"/>
    </location>
</feature>
<gene>
    <name evidence="3" type="ORF">QBC46DRAFT_347429</name>
</gene>
<evidence type="ECO:0000313" key="3">
    <source>
        <dbReference type="EMBL" id="KAK3934635.1"/>
    </source>
</evidence>
<accession>A0AAN6MX20</accession>
<proteinExistence type="predicted"/>
<feature type="compositionally biased region" description="Gly residues" evidence="1">
    <location>
        <begin position="214"/>
        <end position="237"/>
    </location>
</feature>
<protein>
    <submittedName>
        <fullName evidence="3">Uncharacterized protein</fullName>
    </submittedName>
</protein>
<evidence type="ECO:0000313" key="4">
    <source>
        <dbReference type="Proteomes" id="UP001303473"/>
    </source>
</evidence>
<feature type="compositionally biased region" description="Pro residues" evidence="1">
    <location>
        <begin position="246"/>
        <end position="258"/>
    </location>
</feature>
<organism evidence="3 4">
    <name type="scientific">Diplogelasinospora grovesii</name>
    <dbReference type="NCBI Taxonomy" id="303347"/>
    <lineage>
        <taxon>Eukaryota</taxon>
        <taxon>Fungi</taxon>
        <taxon>Dikarya</taxon>
        <taxon>Ascomycota</taxon>
        <taxon>Pezizomycotina</taxon>
        <taxon>Sordariomycetes</taxon>
        <taxon>Sordariomycetidae</taxon>
        <taxon>Sordariales</taxon>
        <taxon>Diplogelasinosporaceae</taxon>
        <taxon>Diplogelasinospora</taxon>
    </lineage>
</organism>
<feature type="region of interest" description="Disordered" evidence="1">
    <location>
        <begin position="124"/>
        <end position="270"/>
    </location>
</feature>
<dbReference type="Proteomes" id="UP001303473">
    <property type="component" value="Unassembled WGS sequence"/>
</dbReference>
<feature type="compositionally biased region" description="Polar residues" evidence="1">
    <location>
        <begin position="259"/>
        <end position="270"/>
    </location>
</feature>
<sequence>MPLVKLLAASAAIITPMAVVAQNYPTEYYFTTTITAPPDTNPSHCPTVTATTNQCRTCYYPMCLVLSTLTQHCGCSEPIATAYTSYPCESRCVGIGCSTAWTVVTADCTTSVTSTTQVTSTITTTSTASSSSTGKTTVYPCPPDTSSSTVSKSTTCSSATKGSSSSTSSGGDGRTTVYPCPPDTSSTGPSSVSTTISSSAGGSPPPASSSTSSQGGGGASSSGGGGGGGGGSGGGGSQSTESATATPPPPTTTTPPPTGVSTTARSTSSGPTCGYLSFLWESLVVELPKTSDEDFAKRLETLPEGIEKAPFCLYYHNGPLPNTPRRSSRAVKPEPAELDNLVADEADYVRTEGKFYPGAMISSLNKSGEVYSSTSAGVLVQKGQQQRLTCSWHNWEDHVKQHPGKFGQTDTEAQRIFRAAQGAVDGDAHKAGTAVGYVRERIGDTDIALAQLDNGIVFENTFMDIDASAKTLVSTNDQNPGDEYLIDSHVTGMQKLKGYGATANNQSASPKKHHHHHHLLPPDNAAYIAARQGAFATNSTTMTSEPRIRDSVCGSVLLRCRDVTKGEESRGEVLKRGEVCAMVHYADLQSKHSLLELKHFLIYADAFDPLIEDGWAVVQPADDDDDGGDKDAEKDTNIANRELGTEPEEESPAKKQKRV</sequence>
<dbReference type="AlphaFoldDB" id="A0AAN6MX20"/>
<name>A0AAN6MX20_9PEZI</name>
<feature type="compositionally biased region" description="Low complexity" evidence="1">
    <location>
        <begin position="124"/>
        <end position="138"/>
    </location>
</feature>
<feature type="compositionally biased region" description="Low complexity" evidence="1">
    <location>
        <begin position="145"/>
        <end position="169"/>
    </location>
</feature>